<reference evidence="2" key="1">
    <citation type="submission" date="2022-01" db="EMBL/GenBank/DDBJ databases">
        <title>Comparative genomics reveals a dynamic genome evolution in the ectomycorrhizal milk-cap (Lactarius) mushrooms.</title>
        <authorList>
            <consortium name="DOE Joint Genome Institute"/>
            <person name="Lebreton A."/>
            <person name="Tang N."/>
            <person name="Kuo A."/>
            <person name="LaButti K."/>
            <person name="Drula E."/>
            <person name="Barry K."/>
            <person name="Clum A."/>
            <person name="Lipzen A."/>
            <person name="Mousain D."/>
            <person name="Ng V."/>
            <person name="Wang R."/>
            <person name="Wang X."/>
            <person name="Dai Y."/>
            <person name="Henrissat B."/>
            <person name="Grigoriev I.V."/>
            <person name="Guerin-Laguette A."/>
            <person name="Yu F."/>
            <person name="Martin F.M."/>
        </authorList>
    </citation>
    <scope>NUCLEOTIDE SEQUENCE</scope>
    <source>
        <strain evidence="2">QP</strain>
    </source>
</reference>
<keyword evidence="1" id="KW-0732">Signal</keyword>
<dbReference type="Proteomes" id="UP001201163">
    <property type="component" value="Unassembled WGS sequence"/>
</dbReference>
<sequence>MKMHLNPLAFPLALALAVSASMPTGSGKGPEIDAGSGNTRTSHQRIALAALDPIVDAARPCVFRGTSTGTETSKKRLLRWKFDTRVSFDPESRIGGGREGT</sequence>
<evidence type="ECO:0000313" key="2">
    <source>
        <dbReference type="EMBL" id="KAH8994506.1"/>
    </source>
</evidence>
<gene>
    <name evidence="2" type="ORF">EDB92DRAFT_1815033</name>
</gene>
<keyword evidence="3" id="KW-1185">Reference proteome</keyword>
<dbReference type="EMBL" id="JAKELL010000014">
    <property type="protein sequence ID" value="KAH8994506.1"/>
    <property type="molecule type" value="Genomic_DNA"/>
</dbReference>
<dbReference type="AlphaFoldDB" id="A0AAD4QF24"/>
<feature type="signal peptide" evidence="1">
    <location>
        <begin position="1"/>
        <end position="20"/>
    </location>
</feature>
<accession>A0AAD4QF24</accession>
<comment type="caution">
    <text evidence="2">The sequence shown here is derived from an EMBL/GenBank/DDBJ whole genome shotgun (WGS) entry which is preliminary data.</text>
</comment>
<name>A0AAD4QF24_9AGAM</name>
<protein>
    <submittedName>
        <fullName evidence="2">Uncharacterized protein</fullName>
    </submittedName>
</protein>
<evidence type="ECO:0000313" key="3">
    <source>
        <dbReference type="Proteomes" id="UP001201163"/>
    </source>
</evidence>
<organism evidence="2 3">
    <name type="scientific">Lactarius akahatsu</name>
    <dbReference type="NCBI Taxonomy" id="416441"/>
    <lineage>
        <taxon>Eukaryota</taxon>
        <taxon>Fungi</taxon>
        <taxon>Dikarya</taxon>
        <taxon>Basidiomycota</taxon>
        <taxon>Agaricomycotina</taxon>
        <taxon>Agaricomycetes</taxon>
        <taxon>Russulales</taxon>
        <taxon>Russulaceae</taxon>
        <taxon>Lactarius</taxon>
    </lineage>
</organism>
<proteinExistence type="predicted"/>
<evidence type="ECO:0000256" key="1">
    <source>
        <dbReference type="SAM" id="SignalP"/>
    </source>
</evidence>
<feature type="chain" id="PRO_5042242151" evidence="1">
    <location>
        <begin position="21"/>
        <end position="101"/>
    </location>
</feature>